<keyword evidence="1 4" id="KW-0378">Hydrolase</keyword>
<feature type="domain" description="AB hydrolase-1" evidence="3">
    <location>
        <begin position="32"/>
        <end position="233"/>
    </location>
</feature>
<accession>A0ABX2C556</accession>
<reference evidence="4 5" key="1">
    <citation type="submission" date="2019-11" db="EMBL/GenBank/DDBJ databases">
        <title>Metabolism of dissolved organic matter in forest soils.</title>
        <authorList>
            <person name="Cyle K.T."/>
            <person name="Wilhelm R.C."/>
            <person name="Martinez C.E."/>
        </authorList>
    </citation>
    <scope>NUCLEOTIDE SEQUENCE [LARGE SCALE GENOMIC DNA]</scope>
    <source>
        <strain evidence="4 5">1N</strain>
    </source>
</reference>
<name>A0ABX2C556_9BURK</name>
<dbReference type="InterPro" id="IPR050261">
    <property type="entry name" value="FrsA_esterase"/>
</dbReference>
<comment type="similarity">
    <text evidence="2">Belongs to the AB hydrolase superfamily. FUS2 hydrolase family.</text>
</comment>
<evidence type="ECO:0000313" key="4">
    <source>
        <dbReference type="EMBL" id="NPT47458.1"/>
    </source>
</evidence>
<dbReference type="PANTHER" id="PTHR22946">
    <property type="entry name" value="DIENELACTONE HYDROLASE DOMAIN-CONTAINING PROTEIN-RELATED"/>
    <property type="match status" value="1"/>
</dbReference>
<dbReference type="GO" id="GO:0016787">
    <property type="term" value="F:hydrolase activity"/>
    <property type="evidence" value="ECO:0007669"/>
    <property type="project" value="UniProtKB-KW"/>
</dbReference>
<evidence type="ECO:0000256" key="2">
    <source>
        <dbReference type="ARBA" id="ARBA00038115"/>
    </source>
</evidence>
<dbReference type="PANTHER" id="PTHR22946:SF9">
    <property type="entry name" value="POLYKETIDE TRANSFERASE AF380"/>
    <property type="match status" value="1"/>
</dbReference>
<protein>
    <submittedName>
        <fullName evidence="4">Alpha/beta fold hydrolase</fullName>
    </submittedName>
</protein>
<proteinExistence type="inferred from homology"/>
<dbReference type="Gene3D" id="3.40.50.1820">
    <property type="entry name" value="alpha/beta hydrolase"/>
    <property type="match status" value="1"/>
</dbReference>
<dbReference type="InterPro" id="IPR029058">
    <property type="entry name" value="AB_hydrolase_fold"/>
</dbReference>
<dbReference type="EMBL" id="WOEY01000164">
    <property type="protein sequence ID" value="NPT47458.1"/>
    <property type="molecule type" value="Genomic_DNA"/>
</dbReference>
<evidence type="ECO:0000256" key="1">
    <source>
        <dbReference type="ARBA" id="ARBA00022801"/>
    </source>
</evidence>
<dbReference type="Proteomes" id="UP000652198">
    <property type="component" value="Unassembled WGS sequence"/>
</dbReference>
<organism evidence="4 5">
    <name type="scientific">Paraburkholderia solitsugae</name>
    <dbReference type="NCBI Taxonomy" id="2675748"/>
    <lineage>
        <taxon>Bacteria</taxon>
        <taxon>Pseudomonadati</taxon>
        <taxon>Pseudomonadota</taxon>
        <taxon>Betaproteobacteria</taxon>
        <taxon>Burkholderiales</taxon>
        <taxon>Burkholderiaceae</taxon>
        <taxon>Paraburkholderia</taxon>
    </lineage>
</organism>
<gene>
    <name evidence="4" type="ORF">GNZ12_40465</name>
</gene>
<evidence type="ECO:0000313" key="5">
    <source>
        <dbReference type="Proteomes" id="UP000652198"/>
    </source>
</evidence>
<evidence type="ECO:0000259" key="3">
    <source>
        <dbReference type="Pfam" id="PF12697"/>
    </source>
</evidence>
<dbReference type="Pfam" id="PF12697">
    <property type="entry name" value="Abhydrolase_6"/>
    <property type="match status" value="1"/>
</dbReference>
<comment type="caution">
    <text evidence="4">The sequence shown here is derived from an EMBL/GenBank/DDBJ whole genome shotgun (WGS) entry which is preliminary data.</text>
</comment>
<dbReference type="RefSeq" id="WP_172318091.1">
    <property type="nucleotide sequence ID" value="NZ_WOEY01000164.1"/>
</dbReference>
<dbReference type="InterPro" id="IPR000073">
    <property type="entry name" value="AB_hydrolase_1"/>
</dbReference>
<dbReference type="SUPFAM" id="SSF53474">
    <property type="entry name" value="alpha/beta-Hydrolases"/>
    <property type="match status" value="1"/>
</dbReference>
<keyword evidence="5" id="KW-1185">Reference proteome</keyword>
<sequence length="256" mass="27078">MTAQIFEFDGPRGYRLSGKLDLPTSEPQGWAIFAHCFTCGKDSLAASRLARALAARGIGVLRFDFAGVGSSGGSFAKATFAADVEDLVAAGAAMARDGKRVSILIGHSLGGTAVLMAAGEMEGVRAVATIGAPFDVTHVLHQFDPESLRTIEAQGEAQVLLAGRPFVVGKSFVEDLGRHDLAARVSELRVPLLVMHSPVDATVGIDNAARIFGAAKHPKSFISLDNADHLLTRRTDADYSAALISTWASRFVRSEE</sequence>